<dbReference type="GeneID" id="25332041"/>
<evidence type="ECO:0000259" key="2">
    <source>
        <dbReference type="SMART" id="SM00382"/>
    </source>
</evidence>
<dbReference type="PANTHER" id="PTHR46411">
    <property type="entry name" value="FAMILY ATPASE, PUTATIVE-RELATED"/>
    <property type="match status" value="1"/>
</dbReference>
<organism evidence="3 4">
    <name type="scientific">Exophiala xenobiotica</name>
    <dbReference type="NCBI Taxonomy" id="348802"/>
    <lineage>
        <taxon>Eukaryota</taxon>
        <taxon>Fungi</taxon>
        <taxon>Dikarya</taxon>
        <taxon>Ascomycota</taxon>
        <taxon>Pezizomycotina</taxon>
        <taxon>Eurotiomycetes</taxon>
        <taxon>Chaetothyriomycetidae</taxon>
        <taxon>Chaetothyriales</taxon>
        <taxon>Herpotrichiellaceae</taxon>
        <taxon>Exophiala</taxon>
    </lineage>
</organism>
<reference evidence="3 4" key="1">
    <citation type="submission" date="2015-01" db="EMBL/GenBank/DDBJ databases">
        <title>The Genome Sequence of Exophiala xenobiotica CBS118157.</title>
        <authorList>
            <consortium name="The Broad Institute Genomics Platform"/>
            <person name="Cuomo C."/>
            <person name="de Hoog S."/>
            <person name="Gorbushina A."/>
            <person name="Stielow B."/>
            <person name="Teixiera M."/>
            <person name="Abouelleil A."/>
            <person name="Chapman S.B."/>
            <person name="Priest M."/>
            <person name="Young S.K."/>
            <person name="Wortman J."/>
            <person name="Nusbaum C."/>
            <person name="Birren B."/>
        </authorList>
    </citation>
    <scope>NUCLEOTIDE SEQUENCE [LARGE SCALE GENOMIC DNA]</scope>
    <source>
        <strain evidence="3 4">CBS 118157</strain>
    </source>
</reference>
<accession>A0A0D2CNF0</accession>
<name>A0A0D2CNF0_9EURO</name>
<dbReference type="InterPro" id="IPR027417">
    <property type="entry name" value="P-loop_NTPase"/>
</dbReference>
<dbReference type="InterPro" id="IPR003959">
    <property type="entry name" value="ATPase_AAA_core"/>
</dbReference>
<dbReference type="SUPFAM" id="SSF52540">
    <property type="entry name" value="P-loop containing nucleoside triphosphate hydrolases"/>
    <property type="match status" value="1"/>
</dbReference>
<dbReference type="GO" id="GO:0005524">
    <property type="term" value="F:ATP binding"/>
    <property type="evidence" value="ECO:0007669"/>
    <property type="project" value="InterPro"/>
</dbReference>
<dbReference type="HOGENOM" id="CLU_004471_6_3_1"/>
<evidence type="ECO:0000313" key="3">
    <source>
        <dbReference type="EMBL" id="KIW51412.1"/>
    </source>
</evidence>
<protein>
    <recommendedName>
        <fullName evidence="2">AAA+ ATPase domain-containing protein</fullName>
    </recommendedName>
</protein>
<dbReference type="PANTHER" id="PTHR46411:SF3">
    <property type="entry name" value="AAA+ ATPASE DOMAIN-CONTAINING PROTEIN"/>
    <property type="match status" value="1"/>
</dbReference>
<dbReference type="InterPro" id="IPR054289">
    <property type="entry name" value="DUF7025"/>
</dbReference>
<feature type="compositionally biased region" description="Basic residues" evidence="1">
    <location>
        <begin position="723"/>
        <end position="732"/>
    </location>
</feature>
<dbReference type="AlphaFoldDB" id="A0A0D2CNF0"/>
<keyword evidence="4" id="KW-1185">Reference proteome</keyword>
<dbReference type="RefSeq" id="XP_013311996.1">
    <property type="nucleotide sequence ID" value="XM_013456542.1"/>
</dbReference>
<dbReference type="GO" id="GO:0016887">
    <property type="term" value="F:ATP hydrolysis activity"/>
    <property type="evidence" value="ECO:0007669"/>
    <property type="project" value="InterPro"/>
</dbReference>
<dbReference type="EMBL" id="KN847322">
    <property type="protein sequence ID" value="KIW51412.1"/>
    <property type="molecule type" value="Genomic_DNA"/>
</dbReference>
<dbReference type="OrthoDB" id="10042665at2759"/>
<sequence>MDAFFMQNNLDWPPIGMTTDGLDMMTPKYPMKDSIPHIHHTEPDLGAVPMIQTFYEGPPKCDCCSNWIEKAPVQLPEDAKERYDGASIRVFKTKDHDSHLARIGGLVAVKDDTIELQGKLLVNFLRPILAEVGFIPPLKTKIIFKAPFRELYFAYGKIVQAATTLDDTSDVRRHVGVLLTTIGEIFADTVKQVTDLLSRQFITFEYLWTLFPKHAMVYLKELGGNRAYEVTRTEYIDTKLIWREKAKNERVSKPDMFQVKFRSFMFDGTNFGVTEAVENIYKFKGVRRITSLDVYPLDHHSNPNMRLECYLRGQRILDMQDMVYCCYNGPATKTSFGRGATRHVGGRVIADPYGARKFMVEGGTSYVDAGEPEEQSQTEESQGDREQTKALPRIKSRSRRPNEEEQIRNRDFFQANQQHLITMNPIIEAYSLSTNEWIKCDLDYFEPIKWNAAAFDHLVLDKDYKDILKTFSHTHNEASGKVEGLIAGKGDGLIVLLSGLTGTGKTLTVEAVADDLKKPLFRLQPDRLGSSPESIGKKLNEAFDLALHWRAILLLDEADSLLSKRSLQGGARNEVVAVMLRHLEYYRGIMFMTTNLFDDIDHAVRSRVRIHIQYNALSTQHRLSLWKMFLAPSKLASKTSFAGQVDNLSLDLSKQDWEQLAAWKLNGREIENIAKNAIMWCGARTYIITVDRLEKLIPLTTPFAEKETCELESASDLDSQSQPRKRARTAKV</sequence>
<dbReference type="Gene3D" id="3.40.50.300">
    <property type="entry name" value="P-loop containing nucleotide triphosphate hydrolases"/>
    <property type="match status" value="1"/>
</dbReference>
<feature type="region of interest" description="Disordered" evidence="1">
    <location>
        <begin position="366"/>
        <end position="406"/>
    </location>
</feature>
<gene>
    <name evidence="3" type="ORF">PV05_10133</name>
</gene>
<dbReference type="STRING" id="348802.A0A0D2CNF0"/>
<feature type="region of interest" description="Disordered" evidence="1">
    <location>
        <begin position="710"/>
        <end position="732"/>
    </location>
</feature>
<dbReference type="Proteomes" id="UP000054342">
    <property type="component" value="Unassembled WGS sequence"/>
</dbReference>
<dbReference type="CDD" id="cd19481">
    <property type="entry name" value="RecA-like_protease"/>
    <property type="match status" value="1"/>
</dbReference>
<proteinExistence type="predicted"/>
<evidence type="ECO:0000313" key="4">
    <source>
        <dbReference type="Proteomes" id="UP000054342"/>
    </source>
</evidence>
<dbReference type="SMART" id="SM00382">
    <property type="entry name" value="AAA"/>
    <property type="match status" value="1"/>
</dbReference>
<evidence type="ECO:0000256" key="1">
    <source>
        <dbReference type="SAM" id="MobiDB-lite"/>
    </source>
</evidence>
<dbReference type="Pfam" id="PF22942">
    <property type="entry name" value="DUF7025"/>
    <property type="match status" value="1"/>
</dbReference>
<feature type="domain" description="AAA+ ATPase" evidence="2">
    <location>
        <begin position="491"/>
        <end position="618"/>
    </location>
</feature>
<dbReference type="InterPro" id="IPR003593">
    <property type="entry name" value="AAA+_ATPase"/>
</dbReference>
<dbReference type="Pfam" id="PF00004">
    <property type="entry name" value="AAA"/>
    <property type="match status" value="1"/>
</dbReference>